<sequence>MAGPYVAISAQMATERRLATIANNIANMNTPGFRAEAIRFEAVLSSAGAQDAHFASAGESYTSLAAGAAIHTGNPLDVAPQGDVWFGVAGPNGAAYTRDGRLHMDAAGTLLTVDNLPVLDAGGTPITLDPAAGAINIGADGAISQGTTRVGTLGLFTLPAGATVARDGGGRVMPDRPAQPVQDFARLGVRQGYIEGSNVDPVLEMTRLITVQRTFEMAAQAVQQNEDSVSEAIRTLGPS</sequence>
<dbReference type="NCBIfam" id="NF009282">
    <property type="entry name" value="PRK12642.1"/>
    <property type="match status" value="1"/>
</dbReference>
<name>A0A9W6MXN7_9HYPH</name>
<dbReference type="AlphaFoldDB" id="A0A9W6MXN7"/>
<dbReference type="PANTHER" id="PTHR30435:SF19">
    <property type="entry name" value="FLAGELLAR BASAL-BODY ROD PROTEIN FLGG"/>
    <property type="match status" value="1"/>
</dbReference>
<dbReference type="InterPro" id="IPR019776">
    <property type="entry name" value="Flagellar_basal_body_rod_CS"/>
</dbReference>
<dbReference type="Proteomes" id="UP001143370">
    <property type="component" value="Unassembled WGS sequence"/>
</dbReference>
<comment type="subcellular location">
    <subcellularLocation>
        <location evidence="1 4">Bacterial flagellum basal body</location>
    </subcellularLocation>
</comment>
<dbReference type="InterPro" id="IPR037925">
    <property type="entry name" value="FlgE/F/G-like"/>
</dbReference>
<comment type="similarity">
    <text evidence="2 4">Belongs to the flagella basal body rod proteins family.</text>
</comment>
<comment type="subunit">
    <text evidence="4">The basal body constitutes a major portion of the flagellar organelle and consists of five rings (E,L,P,S, and M) mounted on a central rod. The rod consists of about 26 subunits of FlgG in the distal portion, and FlgB, FlgC and FlgF are thought to build up the proximal portion of the rod with about 6 subunits each.</text>
</comment>
<dbReference type="InterPro" id="IPR010930">
    <property type="entry name" value="Flg_bb/hook_C_dom"/>
</dbReference>
<proteinExistence type="inferred from homology"/>
<dbReference type="NCBIfam" id="TIGR03506">
    <property type="entry name" value="FlgEFG_subfam"/>
    <property type="match status" value="1"/>
</dbReference>
<dbReference type="SUPFAM" id="SSF117143">
    <property type="entry name" value="Flagellar hook protein flgE"/>
    <property type="match status" value="1"/>
</dbReference>
<dbReference type="NCBIfam" id="TIGR02490">
    <property type="entry name" value="flgF"/>
    <property type="match status" value="1"/>
</dbReference>
<evidence type="ECO:0000259" key="5">
    <source>
        <dbReference type="Pfam" id="PF00460"/>
    </source>
</evidence>
<evidence type="ECO:0000259" key="6">
    <source>
        <dbReference type="Pfam" id="PF06429"/>
    </source>
</evidence>
<evidence type="ECO:0000259" key="7">
    <source>
        <dbReference type="Pfam" id="PF22692"/>
    </source>
</evidence>
<dbReference type="Pfam" id="PF00460">
    <property type="entry name" value="Flg_bb_rod"/>
    <property type="match status" value="1"/>
</dbReference>
<dbReference type="InterPro" id="IPR001444">
    <property type="entry name" value="Flag_bb_rod_N"/>
</dbReference>
<dbReference type="RefSeq" id="WP_213375789.1">
    <property type="nucleotide sequence ID" value="NZ_BSFJ01000001.1"/>
</dbReference>
<feature type="domain" description="Flagellar basal-body/hook protein C-terminal" evidence="6">
    <location>
        <begin position="190"/>
        <end position="231"/>
    </location>
</feature>
<evidence type="ECO:0000256" key="1">
    <source>
        <dbReference type="ARBA" id="ARBA00004117"/>
    </source>
</evidence>
<protein>
    <recommendedName>
        <fullName evidence="4">Flagellar basal-body rod protein FlgF</fullName>
    </recommendedName>
</protein>
<keyword evidence="8" id="KW-0282">Flagellum</keyword>
<evidence type="ECO:0000313" key="9">
    <source>
        <dbReference type="Proteomes" id="UP001143370"/>
    </source>
</evidence>
<dbReference type="EMBL" id="BSFJ01000001">
    <property type="protein sequence ID" value="GLK70077.1"/>
    <property type="molecule type" value="Genomic_DNA"/>
</dbReference>
<keyword evidence="8" id="KW-0969">Cilium</keyword>
<dbReference type="Pfam" id="PF22692">
    <property type="entry name" value="LlgE_F_G_D1"/>
    <property type="match status" value="1"/>
</dbReference>
<accession>A0A9W6MXN7</accession>
<feature type="domain" description="Flagellar basal body rod protein N-terminal" evidence="5">
    <location>
        <begin position="5"/>
        <end position="34"/>
    </location>
</feature>
<dbReference type="PANTHER" id="PTHR30435">
    <property type="entry name" value="FLAGELLAR PROTEIN"/>
    <property type="match status" value="1"/>
</dbReference>
<dbReference type="PROSITE" id="PS00588">
    <property type="entry name" value="FLAGELLA_BB_ROD"/>
    <property type="match status" value="1"/>
</dbReference>
<evidence type="ECO:0000313" key="8">
    <source>
        <dbReference type="EMBL" id="GLK70077.1"/>
    </source>
</evidence>
<keyword evidence="3 4" id="KW-0975">Bacterial flagellum</keyword>
<keyword evidence="8" id="KW-0966">Cell projection</keyword>
<dbReference type="Pfam" id="PF06429">
    <property type="entry name" value="Flg_bbr_C"/>
    <property type="match status" value="1"/>
</dbReference>
<evidence type="ECO:0000256" key="2">
    <source>
        <dbReference type="ARBA" id="ARBA00009677"/>
    </source>
</evidence>
<evidence type="ECO:0000256" key="4">
    <source>
        <dbReference type="RuleBase" id="RU362116"/>
    </source>
</evidence>
<reference evidence="8" key="2">
    <citation type="submission" date="2023-01" db="EMBL/GenBank/DDBJ databases">
        <authorList>
            <person name="Sun Q."/>
            <person name="Evtushenko L."/>
        </authorList>
    </citation>
    <scope>NUCLEOTIDE SEQUENCE</scope>
    <source>
        <strain evidence="8">VKM B-2484</strain>
    </source>
</reference>
<feature type="domain" description="Flagellar hook protein FlgE/F/G-like D1" evidence="7">
    <location>
        <begin position="81"/>
        <end position="144"/>
    </location>
</feature>
<organism evidence="8 9">
    <name type="scientific">Ancylobacter dichloromethanicus</name>
    <dbReference type="NCBI Taxonomy" id="518825"/>
    <lineage>
        <taxon>Bacteria</taxon>
        <taxon>Pseudomonadati</taxon>
        <taxon>Pseudomonadota</taxon>
        <taxon>Alphaproteobacteria</taxon>
        <taxon>Hyphomicrobiales</taxon>
        <taxon>Xanthobacteraceae</taxon>
        <taxon>Ancylobacter</taxon>
    </lineage>
</organism>
<comment type="caution">
    <text evidence="8">The sequence shown here is derived from an EMBL/GenBank/DDBJ whole genome shotgun (WGS) entry which is preliminary data.</text>
</comment>
<dbReference type="GO" id="GO:0071978">
    <property type="term" value="P:bacterial-type flagellum-dependent swarming motility"/>
    <property type="evidence" value="ECO:0007669"/>
    <property type="project" value="TreeGrafter"/>
</dbReference>
<dbReference type="GO" id="GO:0030694">
    <property type="term" value="C:bacterial-type flagellum basal body, rod"/>
    <property type="evidence" value="ECO:0007669"/>
    <property type="project" value="UniProtKB-UniRule"/>
</dbReference>
<dbReference type="InterPro" id="IPR020013">
    <property type="entry name" value="Flagellar_FlgE/F/G"/>
</dbReference>
<dbReference type="InterPro" id="IPR053967">
    <property type="entry name" value="LlgE_F_G-like_D1"/>
</dbReference>
<dbReference type="InterPro" id="IPR012836">
    <property type="entry name" value="FlgF"/>
</dbReference>
<evidence type="ECO:0000256" key="3">
    <source>
        <dbReference type="ARBA" id="ARBA00023143"/>
    </source>
</evidence>
<reference evidence="8" key="1">
    <citation type="journal article" date="2014" name="Int. J. Syst. Evol. Microbiol.">
        <title>Complete genome sequence of Corynebacterium casei LMG S-19264T (=DSM 44701T), isolated from a smear-ripened cheese.</title>
        <authorList>
            <consortium name="US DOE Joint Genome Institute (JGI-PGF)"/>
            <person name="Walter F."/>
            <person name="Albersmeier A."/>
            <person name="Kalinowski J."/>
            <person name="Ruckert C."/>
        </authorList>
    </citation>
    <scope>NUCLEOTIDE SEQUENCE</scope>
    <source>
        <strain evidence="8">VKM B-2484</strain>
    </source>
</reference>
<gene>
    <name evidence="8" type="primary">flgF</name>
    <name evidence="8" type="ORF">GCM10017643_01920</name>
</gene>
<keyword evidence="9" id="KW-1185">Reference proteome</keyword>